<evidence type="ECO:0000313" key="2">
    <source>
        <dbReference type="EMBL" id="VDI39794.1"/>
    </source>
</evidence>
<reference evidence="2" key="1">
    <citation type="submission" date="2018-11" db="EMBL/GenBank/DDBJ databases">
        <authorList>
            <person name="Alioto T."/>
            <person name="Alioto T."/>
        </authorList>
    </citation>
    <scope>NUCLEOTIDE SEQUENCE</scope>
</reference>
<feature type="region of interest" description="Disordered" evidence="1">
    <location>
        <begin position="88"/>
        <end position="115"/>
    </location>
</feature>
<dbReference type="EMBL" id="UYJE01005732">
    <property type="protein sequence ID" value="VDI39794.1"/>
    <property type="molecule type" value="Genomic_DNA"/>
</dbReference>
<evidence type="ECO:0000313" key="3">
    <source>
        <dbReference type="Proteomes" id="UP000596742"/>
    </source>
</evidence>
<evidence type="ECO:0000256" key="1">
    <source>
        <dbReference type="SAM" id="MobiDB-lite"/>
    </source>
</evidence>
<keyword evidence="3" id="KW-1185">Reference proteome</keyword>
<dbReference type="AlphaFoldDB" id="A0A8B6EXM1"/>
<name>A0A8B6EXM1_MYTGA</name>
<feature type="region of interest" description="Disordered" evidence="1">
    <location>
        <begin position="1"/>
        <end position="42"/>
    </location>
</feature>
<sequence>MAEGKGVEYLLEQLDNLPPPKPKHSNEQEVDRSTGKIDKSLEELMKDFTGQLDSLPPPKPASKPVEGDLQIKELPGLENLLNRVAENLEGTSKCSGDQTTDSKGEAAGGGGKGKDTIEDMLKTLNKNIKSGDWLKENTAERWVQENPKLAEDFKKAAQHSHNS</sequence>
<protein>
    <submittedName>
        <fullName evidence="2">Uncharacterized protein</fullName>
    </submittedName>
</protein>
<organism evidence="2 3">
    <name type="scientific">Mytilus galloprovincialis</name>
    <name type="common">Mediterranean mussel</name>
    <dbReference type="NCBI Taxonomy" id="29158"/>
    <lineage>
        <taxon>Eukaryota</taxon>
        <taxon>Metazoa</taxon>
        <taxon>Spiralia</taxon>
        <taxon>Lophotrochozoa</taxon>
        <taxon>Mollusca</taxon>
        <taxon>Bivalvia</taxon>
        <taxon>Autobranchia</taxon>
        <taxon>Pteriomorphia</taxon>
        <taxon>Mytilida</taxon>
        <taxon>Mytiloidea</taxon>
        <taxon>Mytilidae</taxon>
        <taxon>Mytilinae</taxon>
        <taxon>Mytilus</taxon>
    </lineage>
</organism>
<comment type="caution">
    <text evidence="2">The sequence shown here is derived from an EMBL/GenBank/DDBJ whole genome shotgun (WGS) entry which is preliminary data.</text>
</comment>
<feature type="compositionally biased region" description="Polar residues" evidence="1">
    <location>
        <begin position="89"/>
        <end position="101"/>
    </location>
</feature>
<dbReference type="OrthoDB" id="691673at2759"/>
<dbReference type="Proteomes" id="UP000596742">
    <property type="component" value="Unassembled WGS sequence"/>
</dbReference>
<proteinExistence type="predicted"/>
<feature type="compositionally biased region" description="Basic and acidic residues" evidence="1">
    <location>
        <begin position="24"/>
        <end position="42"/>
    </location>
</feature>
<gene>
    <name evidence="2" type="ORF">MGAL_10B088590</name>
</gene>
<accession>A0A8B6EXM1</accession>